<dbReference type="InterPro" id="IPR036034">
    <property type="entry name" value="PDZ_sf"/>
</dbReference>
<feature type="non-terminal residue" evidence="6">
    <location>
        <position position="1"/>
    </location>
</feature>
<evidence type="ECO:0000313" key="6">
    <source>
        <dbReference type="EMBL" id="GMI36154.1"/>
    </source>
</evidence>
<sequence>PHPTPPRYYEQFNQKADEATNKKGVIPVKGVELRTVTHKNKTHCFVVRHPDRRPVYLSAASENEKFAWLEAIEKASEMKEKSADGKIDLSEYFTCLNLDPTKQAEHTVKIIDKAYKRAALKAHPDKGGDSFKFKAVTDAYEIIMSTIQEEEESKKYTSRLVKATIKKGPPGVGFGMVVVEDSKKGDIVVKDVLEGLKIVGKTEPEDLVLKKGDVLVGIDKDDIKGWPLTRVVARLNNFRVPVNGTVALTFSRKVRIDGQEERPDKPDFNEDANPWDAEPVIAVPMPPADDKGGNDAPAPPFVPQDPYAGETASGTPPSGPPPSVRRRSSIVKMATGSIGGGSDEMAQQIERLLAKNEDLHAENEQLREKLSLSEAGLSSLRREVATAEQTSRENAERAQHAEVEFQRVLLSTEEYHAARRDNGVREEVRKPPTTTSSSLKQARERAIAAVAATDPTGNMLRKWEREGESAEDKLKRLESRLAAKGLINVVSEPFTKESMAKRRQSLGSKLGPTQRRGLKDLQNSNIVKGSGIQAAQKNVMSRKLNQKLKFRPNQDDLVKGGILRPGANGRGYGSRAV</sequence>
<evidence type="ECO:0000259" key="3">
    <source>
        <dbReference type="PROSITE" id="PS50003"/>
    </source>
</evidence>
<dbReference type="Gene3D" id="1.10.287.110">
    <property type="entry name" value="DnaJ domain"/>
    <property type="match status" value="1"/>
</dbReference>
<comment type="caution">
    <text evidence="6">The sequence shown here is derived from an EMBL/GenBank/DDBJ whole genome shotgun (WGS) entry which is preliminary data.</text>
</comment>
<name>A0ABQ6MZL7_9STRA</name>
<dbReference type="Gene3D" id="6.10.140.1750">
    <property type="match status" value="1"/>
</dbReference>
<gene>
    <name evidence="6" type="ORF">TeGR_g7290</name>
</gene>
<feature type="domain" description="PH" evidence="3">
    <location>
        <begin position="1"/>
        <end position="77"/>
    </location>
</feature>
<dbReference type="InterPro" id="IPR001849">
    <property type="entry name" value="PH_domain"/>
</dbReference>
<feature type="domain" description="PDZ" evidence="5">
    <location>
        <begin position="162"/>
        <end position="237"/>
    </location>
</feature>
<dbReference type="Pfam" id="PF00226">
    <property type="entry name" value="DnaJ"/>
    <property type="match status" value="1"/>
</dbReference>
<dbReference type="PROSITE" id="PS50076">
    <property type="entry name" value="DNAJ_2"/>
    <property type="match status" value="1"/>
</dbReference>
<dbReference type="SUPFAM" id="SSF50156">
    <property type="entry name" value="PDZ domain-like"/>
    <property type="match status" value="1"/>
</dbReference>
<accession>A0ABQ6MZL7</accession>
<dbReference type="InterPro" id="IPR001623">
    <property type="entry name" value="DnaJ_domain"/>
</dbReference>
<feature type="compositionally biased region" description="Basic and acidic residues" evidence="2">
    <location>
        <begin position="257"/>
        <end position="268"/>
    </location>
</feature>
<dbReference type="EMBL" id="BRYB01000719">
    <property type="protein sequence ID" value="GMI36154.1"/>
    <property type="molecule type" value="Genomic_DNA"/>
</dbReference>
<organism evidence="6 7">
    <name type="scientific">Tetraparma gracilis</name>
    <dbReference type="NCBI Taxonomy" id="2962635"/>
    <lineage>
        <taxon>Eukaryota</taxon>
        <taxon>Sar</taxon>
        <taxon>Stramenopiles</taxon>
        <taxon>Ochrophyta</taxon>
        <taxon>Bolidophyceae</taxon>
        <taxon>Parmales</taxon>
        <taxon>Triparmaceae</taxon>
        <taxon>Tetraparma</taxon>
    </lineage>
</organism>
<dbReference type="InterPro" id="IPR036869">
    <property type="entry name" value="J_dom_sf"/>
</dbReference>
<dbReference type="SUPFAM" id="SSF46565">
    <property type="entry name" value="Chaperone J-domain"/>
    <property type="match status" value="1"/>
</dbReference>
<dbReference type="Gene3D" id="2.30.29.30">
    <property type="entry name" value="Pleckstrin-homology domain (PH domain)/Phosphotyrosine-binding domain (PTB)"/>
    <property type="match status" value="1"/>
</dbReference>
<feature type="region of interest" description="Disordered" evidence="2">
    <location>
        <begin position="257"/>
        <end position="327"/>
    </location>
</feature>
<feature type="coiled-coil region" evidence="1">
    <location>
        <begin position="342"/>
        <end position="383"/>
    </location>
</feature>
<dbReference type="PROSITE" id="PS50106">
    <property type="entry name" value="PDZ"/>
    <property type="match status" value="1"/>
</dbReference>
<dbReference type="Pfam" id="PF00169">
    <property type="entry name" value="PH"/>
    <property type="match status" value="1"/>
</dbReference>
<dbReference type="PROSITE" id="PS50003">
    <property type="entry name" value="PH_DOMAIN"/>
    <property type="match status" value="1"/>
</dbReference>
<dbReference type="Gene3D" id="2.30.42.10">
    <property type="match status" value="1"/>
</dbReference>
<feature type="domain" description="J" evidence="4">
    <location>
        <begin position="91"/>
        <end position="157"/>
    </location>
</feature>
<evidence type="ECO:0000259" key="4">
    <source>
        <dbReference type="PROSITE" id="PS50076"/>
    </source>
</evidence>
<dbReference type="CDD" id="cd06257">
    <property type="entry name" value="DnaJ"/>
    <property type="match status" value="1"/>
</dbReference>
<feature type="compositionally biased region" description="Basic and acidic residues" evidence="2">
    <location>
        <begin position="418"/>
        <end position="430"/>
    </location>
</feature>
<feature type="region of interest" description="Disordered" evidence="2">
    <location>
        <begin position="418"/>
        <end position="441"/>
    </location>
</feature>
<keyword evidence="7" id="KW-1185">Reference proteome</keyword>
<dbReference type="InterPro" id="IPR001478">
    <property type="entry name" value="PDZ"/>
</dbReference>
<evidence type="ECO:0000256" key="2">
    <source>
        <dbReference type="SAM" id="MobiDB-lite"/>
    </source>
</evidence>
<dbReference type="InterPro" id="IPR011993">
    <property type="entry name" value="PH-like_dom_sf"/>
</dbReference>
<reference evidence="6 7" key="1">
    <citation type="journal article" date="2023" name="Commun. Biol.">
        <title>Genome analysis of Parmales, the sister group of diatoms, reveals the evolutionary specialization of diatoms from phago-mixotrophs to photoautotrophs.</title>
        <authorList>
            <person name="Ban H."/>
            <person name="Sato S."/>
            <person name="Yoshikawa S."/>
            <person name="Yamada K."/>
            <person name="Nakamura Y."/>
            <person name="Ichinomiya M."/>
            <person name="Sato N."/>
            <person name="Blanc-Mathieu R."/>
            <person name="Endo H."/>
            <person name="Kuwata A."/>
            <person name="Ogata H."/>
        </authorList>
    </citation>
    <scope>NUCLEOTIDE SEQUENCE [LARGE SCALE GENOMIC DNA]</scope>
</reference>
<evidence type="ECO:0000313" key="7">
    <source>
        <dbReference type="Proteomes" id="UP001165060"/>
    </source>
</evidence>
<proteinExistence type="predicted"/>
<protein>
    <submittedName>
        <fullName evidence="6">Uncharacterized protein</fullName>
    </submittedName>
</protein>
<keyword evidence="1" id="KW-0175">Coiled coil</keyword>
<evidence type="ECO:0000256" key="1">
    <source>
        <dbReference type="SAM" id="Coils"/>
    </source>
</evidence>
<dbReference type="Proteomes" id="UP001165060">
    <property type="component" value="Unassembled WGS sequence"/>
</dbReference>
<evidence type="ECO:0000259" key="5">
    <source>
        <dbReference type="PROSITE" id="PS50106"/>
    </source>
</evidence>
<dbReference type="SMART" id="SM00271">
    <property type="entry name" value="DnaJ"/>
    <property type="match status" value="1"/>
</dbReference>
<dbReference type="SUPFAM" id="SSF50729">
    <property type="entry name" value="PH domain-like"/>
    <property type="match status" value="1"/>
</dbReference>
<dbReference type="CDD" id="cd00821">
    <property type="entry name" value="PH"/>
    <property type="match status" value="1"/>
</dbReference>